<dbReference type="Pfam" id="PF00106">
    <property type="entry name" value="adh_short"/>
    <property type="match status" value="1"/>
</dbReference>
<dbReference type="InterPro" id="IPR036291">
    <property type="entry name" value="NAD(P)-bd_dom_sf"/>
</dbReference>
<sequence length="168" mass="18857">MEIDHFRTEKRSNQVVVMTGGPRGIGFDIVKNCFRVRNIAASENGILEIRHLGISSGRVKFLNLDLKSLRSVRKFANEVLASTEGSRIDLLLNNAGIVSPSYEVTQDGYESIFQVNYLSHFLLTNLLLPRMRDTAVKKNESCHILNTSSDTNRGGRIDFTELETGQNK</sequence>
<dbReference type="Gene3D" id="3.40.50.720">
    <property type="entry name" value="NAD(P)-binding Rossmann-like Domain"/>
    <property type="match status" value="1"/>
</dbReference>
<evidence type="ECO:0008006" key="5">
    <source>
        <dbReference type="Google" id="ProtNLM"/>
    </source>
</evidence>
<dbReference type="OrthoDB" id="191139at2759"/>
<keyword evidence="2" id="KW-0560">Oxidoreductase</keyword>
<dbReference type="STRING" id="48709.A0A1D2MFR4"/>
<dbReference type="EMBL" id="LJIJ01001407">
    <property type="protein sequence ID" value="ODM91828.1"/>
    <property type="molecule type" value="Genomic_DNA"/>
</dbReference>
<dbReference type="GO" id="GO:0016491">
    <property type="term" value="F:oxidoreductase activity"/>
    <property type="evidence" value="ECO:0007669"/>
    <property type="project" value="UniProtKB-KW"/>
</dbReference>
<organism evidence="3 4">
    <name type="scientific">Orchesella cincta</name>
    <name type="common">Springtail</name>
    <name type="synonym">Podura cincta</name>
    <dbReference type="NCBI Taxonomy" id="48709"/>
    <lineage>
        <taxon>Eukaryota</taxon>
        <taxon>Metazoa</taxon>
        <taxon>Ecdysozoa</taxon>
        <taxon>Arthropoda</taxon>
        <taxon>Hexapoda</taxon>
        <taxon>Collembola</taxon>
        <taxon>Entomobryomorpha</taxon>
        <taxon>Entomobryoidea</taxon>
        <taxon>Orchesellidae</taxon>
        <taxon>Orchesellinae</taxon>
        <taxon>Orchesella</taxon>
    </lineage>
</organism>
<dbReference type="PANTHER" id="PTHR24320">
    <property type="entry name" value="RETINOL DEHYDROGENASE"/>
    <property type="match status" value="1"/>
</dbReference>
<dbReference type="Proteomes" id="UP000094527">
    <property type="component" value="Unassembled WGS sequence"/>
</dbReference>
<evidence type="ECO:0000313" key="3">
    <source>
        <dbReference type="EMBL" id="ODM91828.1"/>
    </source>
</evidence>
<dbReference type="PRINTS" id="PR00081">
    <property type="entry name" value="GDHRDH"/>
</dbReference>
<name>A0A1D2MFR4_ORCCI</name>
<keyword evidence="4" id="KW-1185">Reference proteome</keyword>
<dbReference type="SUPFAM" id="SSF51735">
    <property type="entry name" value="NAD(P)-binding Rossmann-fold domains"/>
    <property type="match status" value="1"/>
</dbReference>
<evidence type="ECO:0000256" key="2">
    <source>
        <dbReference type="ARBA" id="ARBA00023002"/>
    </source>
</evidence>
<dbReference type="AlphaFoldDB" id="A0A1D2MFR4"/>
<proteinExistence type="inferred from homology"/>
<comment type="caution">
    <text evidence="3">The sequence shown here is derived from an EMBL/GenBank/DDBJ whole genome shotgun (WGS) entry which is preliminary data.</text>
</comment>
<gene>
    <name evidence="3" type="ORF">Ocin01_14856</name>
</gene>
<comment type="similarity">
    <text evidence="1">Belongs to the short-chain dehydrogenases/reductases (SDR) family.</text>
</comment>
<dbReference type="PANTHER" id="PTHR24320:SF264">
    <property type="entry name" value="DEHYDROGENASE_REDUCTASE SDR FAMILY MEMBER ON CHROMOSOME X"/>
    <property type="match status" value="1"/>
</dbReference>
<accession>A0A1D2MFR4</accession>
<dbReference type="InterPro" id="IPR002347">
    <property type="entry name" value="SDR_fam"/>
</dbReference>
<dbReference type="OMA" id="DHFRTEK"/>
<evidence type="ECO:0000256" key="1">
    <source>
        <dbReference type="ARBA" id="ARBA00006484"/>
    </source>
</evidence>
<protein>
    <recommendedName>
        <fullName evidence="5">Short-chain dehydrogenase TIC 32, chloroplastic</fullName>
    </recommendedName>
</protein>
<reference evidence="3 4" key="1">
    <citation type="journal article" date="2016" name="Genome Biol. Evol.">
        <title>Gene Family Evolution Reflects Adaptation to Soil Environmental Stressors in the Genome of the Collembolan Orchesella cincta.</title>
        <authorList>
            <person name="Faddeeva-Vakhrusheva A."/>
            <person name="Derks M.F."/>
            <person name="Anvar S.Y."/>
            <person name="Agamennone V."/>
            <person name="Suring W."/>
            <person name="Smit S."/>
            <person name="van Straalen N.M."/>
            <person name="Roelofs D."/>
        </authorList>
    </citation>
    <scope>NUCLEOTIDE SEQUENCE [LARGE SCALE GENOMIC DNA]</scope>
    <source>
        <tissue evidence="3">Mixed pool</tissue>
    </source>
</reference>
<evidence type="ECO:0000313" key="4">
    <source>
        <dbReference type="Proteomes" id="UP000094527"/>
    </source>
</evidence>